<dbReference type="HOGENOM" id="CLU_2134061_0_0_1"/>
<evidence type="ECO:0000313" key="2">
    <source>
        <dbReference type="EMBL" id="EGG06215.1"/>
    </source>
</evidence>
<proteinExistence type="predicted"/>
<feature type="region of interest" description="Disordered" evidence="1">
    <location>
        <begin position="1"/>
        <end position="29"/>
    </location>
</feature>
<dbReference type="AlphaFoldDB" id="F4RN05"/>
<sequence>MDPLSSSLPSTALTSSSSTLNQPIIQEGSGMRVSLGERLSSFPGLGSKKTKRNLSMSSKELVIDQEENLDSSGPIERFEKCNGAEGLVMGDIALLVKDYQRLAKIGRKHGIWK</sequence>
<dbReference type="InParanoid" id="F4RN05"/>
<dbReference type="RefSeq" id="XP_007410453.1">
    <property type="nucleotide sequence ID" value="XM_007410391.1"/>
</dbReference>
<dbReference type="Proteomes" id="UP000001072">
    <property type="component" value="Unassembled WGS sequence"/>
</dbReference>
<reference evidence="3" key="1">
    <citation type="journal article" date="2011" name="Proc. Natl. Acad. Sci. U.S.A.">
        <title>Obligate biotrophy features unraveled by the genomic analysis of rust fungi.</title>
        <authorList>
            <person name="Duplessis S."/>
            <person name="Cuomo C.A."/>
            <person name="Lin Y.-C."/>
            <person name="Aerts A."/>
            <person name="Tisserant E."/>
            <person name="Veneault-Fourrey C."/>
            <person name="Joly D.L."/>
            <person name="Hacquard S."/>
            <person name="Amselem J."/>
            <person name="Cantarel B.L."/>
            <person name="Chiu R."/>
            <person name="Coutinho P.M."/>
            <person name="Feau N."/>
            <person name="Field M."/>
            <person name="Frey P."/>
            <person name="Gelhaye E."/>
            <person name="Goldberg J."/>
            <person name="Grabherr M.G."/>
            <person name="Kodira C.D."/>
            <person name="Kohler A."/>
            <person name="Kuees U."/>
            <person name="Lindquist E.A."/>
            <person name="Lucas S.M."/>
            <person name="Mago R."/>
            <person name="Mauceli E."/>
            <person name="Morin E."/>
            <person name="Murat C."/>
            <person name="Pangilinan J.L."/>
            <person name="Park R."/>
            <person name="Pearson M."/>
            <person name="Quesneville H."/>
            <person name="Rouhier N."/>
            <person name="Sakthikumar S."/>
            <person name="Salamov A.A."/>
            <person name="Schmutz J."/>
            <person name="Selles B."/>
            <person name="Shapiro H."/>
            <person name="Tanguay P."/>
            <person name="Tuskan G.A."/>
            <person name="Henrissat B."/>
            <person name="Van de Peer Y."/>
            <person name="Rouze P."/>
            <person name="Ellis J.G."/>
            <person name="Dodds P.N."/>
            <person name="Schein J.E."/>
            <person name="Zhong S."/>
            <person name="Hamelin R.C."/>
            <person name="Grigoriev I.V."/>
            <person name="Szabo L.J."/>
            <person name="Martin F."/>
        </authorList>
    </citation>
    <scope>NUCLEOTIDE SEQUENCE [LARGE SCALE GENOMIC DNA]</scope>
    <source>
        <strain evidence="3">98AG31 / pathotype 3-4-7</strain>
    </source>
</reference>
<evidence type="ECO:0000313" key="3">
    <source>
        <dbReference type="Proteomes" id="UP000001072"/>
    </source>
</evidence>
<dbReference type="EMBL" id="GL883109">
    <property type="protein sequence ID" value="EGG06215.1"/>
    <property type="molecule type" value="Genomic_DNA"/>
</dbReference>
<dbReference type="VEuPathDB" id="FungiDB:MELLADRAFT_71965"/>
<dbReference type="GeneID" id="18931984"/>
<protein>
    <submittedName>
        <fullName evidence="2">Uncharacterized protein</fullName>
    </submittedName>
</protein>
<keyword evidence="3" id="KW-1185">Reference proteome</keyword>
<evidence type="ECO:0000256" key="1">
    <source>
        <dbReference type="SAM" id="MobiDB-lite"/>
    </source>
</evidence>
<accession>F4RN05</accession>
<gene>
    <name evidence="2" type="ORF">MELLADRAFT_71965</name>
</gene>
<organism evidence="3">
    <name type="scientific">Melampsora larici-populina (strain 98AG31 / pathotype 3-4-7)</name>
    <name type="common">Poplar leaf rust fungus</name>
    <dbReference type="NCBI Taxonomy" id="747676"/>
    <lineage>
        <taxon>Eukaryota</taxon>
        <taxon>Fungi</taxon>
        <taxon>Dikarya</taxon>
        <taxon>Basidiomycota</taxon>
        <taxon>Pucciniomycotina</taxon>
        <taxon>Pucciniomycetes</taxon>
        <taxon>Pucciniales</taxon>
        <taxon>Melampsoraceae</taxon>
        <taxon>Melampsora</taxon>
    </lineage>
</organism>
<dbReference type="KEGG" id="mlr:MELLADRAFT_71965"/>
<feature type="compositionally biased region" description="Low complexity" evidence="1">
    <location>
        <begin position="1"/>
        <end position="20"/>
    </location>
</feature>
<name>F4RN05_MELLP</name>